<dbReference type="InterPro" id="IPR052587">
    <property type="entry name" value="TELO2-interacting_protein_1"/>
</dbReference>
<reference evidence="3" key="2">
    <citation type="submission" date="2007-04" db="EMBL/GenBank/DDBJ databases">
        <title>The genome of the human body louse.</title>
        <authorList>
            <consortium name="The Human Body Louse Genome Consortium"/>
            <person name="Kirkness E."/>
            <person name="Walenz B."/>
            <person name="Hass B."/>
            <person name="Bruggner R."/>
            <person name="Strausberg R."/>
        </authorList>
    </citation>
    <scope>NUCLEOTIDE SEQUENCE</scope>
    <source>
        <strain evidence="3">USDA</strain>
    </source>
</reference>
<dbReference type="eggNOG" id="KOG4524">
    <property type="taxonomic scope" value="Eukaryota"/>
</dbReference>
<evidence type="ECO:0000259" key="2">
    <source>
        <dbReference type="Pfam" id="PF24181"/>
    </source>
</evidence>
<dbReference type="OMA" id="PHPKKPW"/>
<evidence type="ECO:0000313" key="4">
    <source>
        <dbReference type="EnsemblMetazoa" id="PHUM376830-PA"/>
    </source>
</evidence>
<dbReference type="InterPro" id="IPR016024">
    <property type="entry name" value="ARM-type_fold"/>
</dbReference>
<feature type="domain" description="TTI1 N-terminal TPR" evidence="1">
    <location>
        <begin position="14"/>
        <end position="357"/>
    </location>
</feature>
<dbReference type="EMBL" id="AAZO01004400">
    <property type="status" value="NOT_ANNOTATED_CDS"/>
    <property type="molecule type" value="Genomic_DNA"/>
</dbReference>
<protein>
    <submittedName>
        <fullName evidence="3 4">Uncharacterized protein</fullName>
    </submittedName>
</protein>
<keyword evidence="5" id="KW-1185">Reference proteome</keyword>
<dbReference type="PANTHER" id="PTHR18460:SF3">
    <property type="entry name" value="TELO2-INTERACTING PROTEIN 1 HOMOLOG"/>
    <property type="match status" value="1"/>
</dbReference>
<dbReference type="Pfam" id="PF24181">
    <property type="entry name" value="TPR_TTI1_C"/>
    <property type="match status" value="1"/>
</dbReference>
<dbReference type="GO" id="GO:0005737">
    <property type="term" value="C:cytoplasm"/>
    <property type="evidence" value="ECO:0007669"/>
    <property type="project" value="TreeGrafter"/>
</dbReference>
<dbReference type="EnsemblMetazoa" id="PHUM376830-RA">
    <property type="protein sequence ID" value="PHUM376830-PA"/>
    <property type="gene ID" value="PHUM376830"/>
</dbReference>
<dbReference type="GeneID" id="8240245"/>
<dbReference type="Pfam" id="PF24173">
    <property type="entry name" value="TPR_TTI1_N"/>
    <property type="match status" value="1"/>
</dbReference>
<dbReference type="EMBL" id="DS235418">
    <property type="protein sequence ID" value="EEB15606.1"/>
    <property type="molecule type" value="Genomic_DNA"/>
</dbReference>
<dbReference type="AlphaFoldDB" id="E0VQF0"/>
<dbReference type="InterPro" id="IPR049362">
    <property type="entry name" value="TTI1_rpt"/>
</dbReference>
<reference evidence="4" key="3">
    <citation type="submission" date="2020-05" db="UniProtKB">
        <authorList>
            <consortium name="EnsemblMetazoa"/>
        </authorList>
    </citation>
    <scope>IDENTIFICATION</scope>
    <source>
        <strain evidence="4">USDA</strain>
    </source>
</reference>
<dbReference type="RefSeq" id="XP_002428344.1">
    <property type="nucleotide sequence ID" value="XM_002428299.1"/>
</dbReference>
<dbReference type="SUPFAM" id="SSF48371">
    <property type="entry name" value="ARM repeat"/>
    <property type="match status" value="2"/>
</dbReference>
<dbReference type="STRING" id="121224.E0VQF0"/>
<organism>
    <name type="scientific">Pediculus humanus subsp. corporis</name>
    <name type="common">Body louse</name>
    <dbReference type="NCBI Taxonomy" id="121224"/>
    <lineage>
        <taxon>Eukaryota</taxon>
        <taxon>Metazoa</taxon>
        <taxon>Ecdysozoa</taxon>
        <taxon>Arthropoda</taxon>
        <taxon>Hexapoda</taxon>
        <taxon>Insecta</taxon>
        <taxon>Pterygota</taxon>
        <taxon>Neoptera</taxon>
        <taxon>Paraneoptera</taxon>
        <taxon>Psocodea</taxon>
        <taxon>Troctomorpha</taxon>
        <taxon>Phthiraptera</taxon>
        <taxon>Anoplura</taxon>
        <taxon>Pediculidae</taxon>
        <taxon>Pediculus</taxon>
    </lineage>
</organism>
<feature type="domain" description="TTI1 C-terminal TPR" evidence="2">
    <location>
        <begin position="719"/>
        <end position="985"/>
    </location>
</feature>
<dbReference type="Gene3D" id="1.25.10.10">
    <property type="entry name" value="Leucine-rich Repeat Variant"/>
    <property type="match status" value="1"/>
</dbReference>
<dbReference type="InParanoid" id="E0VQF0"/>
<dbReference type="Pfam" id="PF21547">
    <property type="entry name" value="TTI1"/>
    <property type="match status" value="1"/>
</dbReference>
<dbReference type="FunCoup" id="E0VQF0">
    <property type="interactions" value="1634"/>
</dbReference>
<dbReference type="Proteomes" id="UP000009046">
    <property type="component" value="Unassembled WGS sequence"/>
</dbReference>
<proteinExistence type="predicted"/>
<evidence type="ECO:0000313" key="5">
    <source>
        <dbReference type="Proteomes" id="UP000009046"/>
    </source>
</evidence>
<dbReference type="Pfam" id="PF24176">
    <property type="entry name" value="TPR_TTI1_2nd"/>
    <property type="match status" value="1"/>
</dbReference>
<dbReference type="PANTHER" id="PTHR18460">
    <property type="entry name" value="TEL2 INTERACTING PROTEIN 1 TTI1 FAMILY MEMBER"/>
    <property type="match status" value="1"/>
</dbReference>
<dbReference type="InterPro" id="IPR057567">
    <property type="entry name" value="TPR_TTI1_C"/>
</dbReference>
<sequence length="1013" mass="117339">MERFDEIYNELFALSVMLVKQPFRSCFIEHYTNKILEFNKVLKNCTNENTVILNKIQLKLLEPILLQLDTSIKSDDKCLLLECLINILNITPIKDINVFFNIYLLLFSQIFEGEKSSSVISEELKLNTLHASSRLIENLDISVLDKLFKQDSGEKFSIGIFVSVKIARNERSIKLRLEALNFLLTASQFKENVVYNQGIYSSVADLFMLYLPGIISPLQEIIMRDETQHHLITITALKCWGHILSLVLCDLPSNEDLNENEQIQMWMSTCDKKLKETEIIDVKKCLLEKKRTSSWLAAVAITVKPLISKVTEVRKHSNDKCRIELLKVLVGFLENCPVNLESSINVIIDVLVGSLSDKNEEIQNIAYEALKKFEMKHMDKSSIKYSSVMETNFYLLVNKLPGIIKSGDEKLLLSSLKSFSGYLNILGKSGKLKNLLNLSSTLKKVLFPIQVAFELMLYPEISTEDFSINNNDMSLTTWSKQWKKFYHFTDSLIIFELEKICQLLGEHVEIEIIVDFLMDIFTKEHSFRKEILLILNQVILGLKEIKPHVMNELFEFYIDPEKLHLVLTVDNESCFNVKDLHSNIIKVALIMEGLRHLAIKLDNNFNKYLFKSLYYVVELMGNKYALIKLEATKTGTAISQVCGMKGSVEFLIKNNIDYLTYHSITKMKTNAVGVLDVLTVLIKNSGLDTMSNLEDIVNKVLKISCVNYNSPLTVSYLRVFHTFVHCLRNWLNVNYTKQEYKSKENLTKELVDFIINLEKKEEDISDEMEYDNNNESVEDEEINDELPEKNDKVELPKHIRITVAISNHCLNFLSSKDINIKLLVLEILNESICILSEIENELLPLIHKIWSPLVTKFDKLTEIILIRRSFSLLCNLARVSKYFLRSRALKNVLPFLKKFLLTEAAKSKTKDFHKEYFFTQNYKLQGELLDNLGELIINFELFEKQCHVIIDGIIPYLSSCQPKELQEKCKKSFLNLIYYDPYLIWFKLNHLIKNEEFSKNVNIILEKINENIN</sequence>
<dbReference type="CTD" id="8240245"/>
<dbReference type="OrthoDB" id="49511at2759"/>
<evidence type="ECO:0000313" key="3">
    <source>
        <dbReference type="EMBL" id="EEB15606.1"/>
    </source>
</evidence>
<reference evidence="3" key="1">
    <citation type="submission" date="2007-04" db="EMBL/GenBank/DDBJ databases">
        <title>Annotation of Pediculus humanus corporis strain USDA.</title>
        <authorList>
            <person name="Kirkness E."/>
            <person name="Hannick L."/>
            <person name="Hass B."/>
            <person name="Bruggner R."/>
            <person name="Lawson D."/>
            <person name="Bidwell S."/>
            <person name="Joardar V."/>
            <person name="Caler E."/>
            <person name="Walenz B."/>
            <person name="Inman J."/>
            <person name="Schobel S."/>
            <person name="Galinsky K."/>
            <person name="Amedeo P."/>
            <person name="Strausberg R."/>
        </authorList>
    </citation>
    <scope>NUCLEOTIDE SEQUENCE</scope>
    <source>
        <strain evidence="3">USDA</strain>
    </source>
</reference>
<gene>
    <name evidence="4" type="primary">8240245</name>
    <name evidence="3" type="ORF">Phum_PHUM376830</name>
</gene>
<evidence type="ECO:0000259" key="1">
    <source>
        <dbReference type="Pfam" id="PF24173"/>
    </source>
</evidence>
<dbReference type="HOGENOM" id="CLU_004815_0_0_1"/>
<dbReference type="InterPro" id="IPR011989">
    <property type="entry name" value="ARM-like"/>
</dbReference>
<dbReference type="KEGG" id="phu:Phum_PHUM376830"/>
<accession>E0VQF0</accession>
<dbReference type="VEuPathDB" id="VectorBase:PHUM376830"/>
<name>E0VQF0_PEDHC</name>
<dbReference type="InterPro" id="IPR057566">
    <property type="entry name" value="TPR_TTI1_N"/>
</dbReference>